<proteinExistence type="predicted"/>
<name>A0ABN8IPH6_9NEOP</name>
<organism evidence="1 2">
    <name type="scientific">Iphiclides podalirius</name>
    <name type="common">scarce swallowtail</name>
    <dbReference type="NCBI Taxonomy" id="110791"/>
    <lineage>
        <taxon>Eukaryota</taxon>
        <taxon>Metazoa</taxon>
        <taxon>Ecdysozoa</taxon>
        <taxon>Arthropoda</taxon>
        <taxon>Hexapoda</taxon>
        <taxon>Insecta</taxon>
        <taxon>Pterygota</taxon>
        <taxon>Neoptera</taxon>
        <taxon>Endopterygota</taxon>
        <taxon>Lepidoptera</taxon>
        <taxon>Glossata</taxon>
        <taxon>Ditrysia</taxon>
        <taxon>Papilionoidea</taxon>
        <taxon>Papilionidae</taxon>
        <taxon>Papilioninae</taxon>
        <taxon>Iphiclides</taxon>
    </lineage>
</organism>
<evidence type="ECO:0000313" key="1">
    <source>
        <dbReference type="EMBL" id="CAH2062761.1"/>
    </source>
</evidence>
<dbReference type="EMBL" id="OW152815">
    <property type="protein sequence ID" value="CAH2062761.1"/>
    <property type="molecule type" value="Genomic_DNA"/>
</dbReference>
<feature type="non-terminal residue" evidence="1">
    <location>
        <position position="83"/>
    </location>
</feature>
<accession>A0ABN8IPH6</accession>
<gene>
    <name evidence="1" type="ORF">IPOD504_LOCUS12162</name>
</gene>
<keyword evidence="2" id="KW-1185">Reference proteome</keyword>
<sequence length="83" mass="9387">MPEASIDAGPRLSFGRLPKAQRVTFACISGHGACQWKVDGEVRPIEILYFHPLRFTYDEMKYELIQLVCFKETAAQSAEPINV</sequence>
<protein>
    <submittedName>
        <fullName evidence="1">Uncharacterized protein</fullName>
    </submittedName>
</protein>
<evidence type="ECO:0000313" key="2">
    <source>
        <dbReference type="Proteomes" id="UP000837857"/>
    </source>
</evidence>
<dbReference type="Proteomes" id="UP000837857">
    <property type="component" value="Chromosome 3"/>
</dbReference>
<reference evidence="1" key="1">
    <citation type="submission" date="2022-03" db="EMBL/GenBank/DDBJ databases">
        <authorList>
            <person name="Martin H S."/>
        </authorList>
    </citation>
    <scope>NUCLEOTIDE SEQUENCE</scope>
</reference>